<dbReference type="AlphaFoldDB" id="A0AA49GME0"/>
<dbReference type="Pfam" id="PF06580">
    <property type="entry name" value="His_kinase"/>
    <property type="match status" value="1"/>
</dbReference>
<keyword evidence="1" id="KW-0812">Transmembrane</keyword>
<dbReference type="InterPro" id="IPR050640">
    <property type="entry name" value="Bact_2-comp_sensor_kinase"/>
</dbReference>
<dbReference type="InterPro" id="IPR010559">
    <property type="entry name" value="Sig_transdc_His_kin_internal"/>
</dbReference>
<dbReference type="EMBL" id="CP120682">
    <property type="protein sequence ID" value="WKN37477.1"/>
    <property type="molecule type" value="Genomic_DNA"/>
</dbReference>
<sequence length="365" mass="42787">MSRLARIFQVKHFLLYNALFWCILGGVSLVQSYTYAIEAGISFDIQAIIRHPISTYLSFWILSFIVFDLFLATRTLKRFWFWGVHMGVSLLFGVTHKTLSYVNGLLLERLFLPQETKTWRELIVLWQQTWPDIIYGAMLYFLILFVLFALDYWHRFRDEQVISLELQNRLVESQLSNMKMQMQPHFLFNALNTIAMMVRKNSTTEAITMISSLSEMLRNSLSRKRQQFITLEDELRLIDQYLNIEKVRYQDRLTVEQNIQPEVLSLRVPNLILQPIVENAFKHGISQSMQQARLSILAQVENGKLVMEVFNTGNQLPDGWHLTRHQGIGLGNTISRLMQLYRGNFKFQINEKEDGVAVRMVLPID</sequence>
<proteinExistence type="predicted"/>
<dbReference type="SUPFAM" id="SSF55874">
    <property type="entry name" value="ATPase domain of HSP90 chaperone/DNA topoisomerase II/histidine kinase"/>
    <property type="match status" value="1"/>
</dbReference>
<feature type="transmembrane region" description="Helical" evidence="1">
    <location>
        <begin position="79"/>
        <end position="99"/>
    </location>
</feature>
<keyword evidence="1" id="KW-0472">Membrane</keyword>
<organism evidence="3">
    <name type="scientific">Roseihalotalea indica</name>
    <dbReference type="NCBI Taxonomy" id="2867963"/>
    <lineage>
        <taxon>Bacteria</taxon>
        <taxon>Pseudomonadati</taxon>
        <taxon>Bacteroidota</taxon>
        <taxon>Cytophagia</taxon>
        <taxon>Cytophagales</taxon>
        <taxon>Catalimonadaceae</taxon>
        <taxon>Roseihalotalea</taxon>
    </lineage>
</organism>
<evidence type="ECO:0000313" key="3">
    <source>
        <dbReference type="EMBL" id="WKN37477.1"/>
    </source>
</evidence>
<reference evidence="3" key="1">
    <citation type="journal article" date="2023" name="Comput. Struct. Biotechnol. J.">
        <title>Discovery of a novel marine Bacteroidetes with a rich repertoire of carbohydrate-active enzymes.</title>
        <authorList>
            <person name="Chen B."/>
            <person name="Liu G."/>
            <person name="Chen Q."/>
            <person name="Wang H."/>
            <person name="Liu L."/>
            <person name="Tang K."/>
        </authorList>
    </citation>
    <scope>NUCLEOTIDE SEQUENCE</scope>
    <source>
        <strain evidence="3">TK19036</strain>
    </source>
</reference>
<dbReference type="InterPro" id="IPR036890">
    <property type="entry name" value="HATPase_C_sf"/>
</dbReference>
<evidence type="ECO:0000256" key="1">
    <source>
        <dbReference type="SAM" id="Phobius"/>
    </source>
</evidence>
<dbReference type="Gene3D" id="3.30.565.10">
    <property type="entry name" value="Histidine kinase-like ATPase, C-terminal domain"/>
    <property type="match status" value="1"/>
</dbReference>
<dbReference type="GO" id="GO:0000155">
    <property type="term" value="F:phosphorelay sensor kinase activity"/>
    <property type="evidence" value="ECO:0007669"/>
    <property type="project" value="InterPro"/>
</dbReference>
<dbReference type="GO" id="GO:0016020">
    <property type="term" value="C:membrane"/>
    <property type="evidence" value="ECO:0007669"/>
    <property type="project" value="InterPro"/>
</dbReference>
<reference evidence="3" key="2">
    <citation type="journal article" date="2024" name="Antonie Van Leeuwenhoek">
        <title>Roseihalotalea indica gen. nov., sp. nov., a halophilic Bacteroidetes from mesopelagic Southwest Indian Ocean with higher carbohydrate metabolic potential.</title>
        <authorList>
            <person name="Chen B."/>
            <person name="Zhang M."/>
            <person name="Lin D."/>
            <person name="Ye J."/>
            <person name="Tang K."/>
        </authorList>
    </citation>
    <scope>NUCLEOTIDE SEQUENCE</scope>
    <source>
        <strain evidence="3">TK19036</strain>
    </source>
</reference>
<keyword evidence="3" id="KW-0418">Kinase</keyword>
<feature type="domain" description="Signal transduction histidine kinase internal region" evidence="2">
    <location>
        <begin position="174"/>
        <end position="253"/>
    </location>
</feature>
<name>A0AA49GME0_9BACT</name>
<protein>
    <submittedName>
        <fullName evidence="3">Histidine kinase</fullName>
    </submittedName>
</protein>
<gene>
    <name evidence="3" type="ORF">K4G66_01985</name>
</gene>
<feature type="transmembrane region" description="Helical" evidence="1">
    <location>
        <begin position="53"/>
        <end position="72"/>
    </location>
</feature>
<keyword evidence="1" id="KW-1133">Transmembrane helix</keyword>
<dbReference type="PANTHER" id="PTHR34220:SF7">
    <property type="entry name" value="SENSOR HISTIDINE KINASE YPDA"/>
    <property type="match status" value="1"/>
</dbReference>
<accession>A0AA49GME0</accession>
<keyword evidence="3" id="KW-0808">Transferase</keyword>
<dbReference type="PANTHER" id="PTHR34220">
    <property type="entry name" value="SENSOR HISTIDINE KINASE YPDA"/>
    <property type="match status" value="1"/>
</dbReference>
<feature type="transmembrane region" description="Helical" evidence="1">
    <location>
        <begin position="133"/>
        <end position="153"/>
    </location>
</feature>
<feature type="transmembrane region" description="Helical" evidence="1">
    <location>
        <begin position="12"/>
        <end position="33"/>
    </location>
</feature>
<evidence type="ECO:0000259" key="2">
    <source>
        <dbReference type="Pfam" id="PF06580"/>
    </source>
</evidence>